<comment type="similarity">
    <text evidence="1">Belongs to the HyuE racemase family.</text>
</comment>
<dbReference type="STRING" id="1227454.C446_00060"/>
<gene>
    <name evidence="2" type="ORF">C446_00060</name>
</gene>
<dbReference type="PATRIC" id="fig|1227454.3.peg.12"/>
<proteinExistence type="inferred from homology"/>
<dbReference type="PANTHER" id="PTHR28047:SF5">
    <property type="entry name" value="PROTEIN DCG1"/>
    <property type="match status" value="1"/>
</dbReference>
<protein>
    <submittedName>
        <fullName evidence="2">Hydantoin racemase</fullName>
    </submittedName>
</protein>
<dbReference type="PANTHER" id="PTHR28047">
    <property type="entry name" value="PROTEIN DCG1"/>
    <property type="match status" value="1"/>
</dbReference>
<dbReference type="EMBL" id="AOMA01000002">
    <property type="protein sequence ID" value="EMA47185.1"/>
    <property type="molecule type" value="Genomic_DNA"/>
</dbReference>
<evidence type="ECO:0000313" key="2">
    <source>
        <dbReference type="EMBL" id="EMA47185.1"/>
    </source>
</evidence>
<accession>M0MRV0</accession>
<reference evidence="2 3" key="1">
    <citation type="journal article" date="2014" name="PLoS Genet.">
        <title>Phylogenetically driven sequencing of extremely halophilic archaea reveals strategies for static and dynamic osmo-response.</title>
        <authorList>
            <person name="Becker E.A."/>
            <person name="Seitzer P.M."/>
            <person name="Tritt A."/>
            <person name="Larsen D."/>
            <person name="Krusor M."/>
            <person name="Yao A.I."/>
            <person name="Wu D."/>
            <person name="Madern D."/>
            <person name="Eisen J.A."/>
            <person name="Darling A.E."/>
            <person name="Facciotti M.T."/>
        </authorList>
    </citation>
    <scope>NUCLEOTIDE SEQUENCE [LARGE SCALE GENOMIC DNA]</scope>
    <source>
        <strain evidence="2 3">JCM 10879</strain>
    </source>
</reference>
<sequence>MSSDTTRIKWIDPVGHDEFRGDIEELLCSAKRERTEIDVDSLDRGPHHVEYHYYESLVLPEVLHRVKAAENDGYDATVIGCFYDLGLEEAREVSDSMPVMGPAQATTHLASTMGDTFSVVVGRRKWIPQMRATISRYGLDDRLASFRPVDLGVLDFQADPERTRQRLTTAARAAIEEDRAAVVILGCTAEYGFHETVQEELGVPVLDAVVAPFKFAELQAELADLGWTHSKIGGYESPRPTEIHDWEVPADFPTRGVWDEQPTE</sequence>
<dbReference type="Pfam" id="PF01177">
    <property type="entry name" value="Asp_Glu_race"/>
    <property type="match status" value="1"/>
</dbReference>
<dbReference type="Proteomes" id="UP000011607">
    <property type="component" value="Unassembled WGS sequence"/>
</dbReference>
<dbReference type="InterPro" id="IPR053714">
    <property type="entry name" value="Iso_Racemase_Enz_sf"/>
</dbReference>
<comment type="caution">
    <text evidence="2">The sequence shown here is derived from an EMBL/GenBank/DDBJ whole genome shotgun (WGS) entry which is preliminary data.</text>
</comment>
<dbReference type="OrthoDB" id="161830at2157"/>
<dbReference type="InterPro" id="IPR015942">
    <property type="entry name" value="Asp/Glu/hydantoin_racemase"/>
</dbReference>
<dbReference type="InterPro" id="IPR052186">
    <property type="entry name" value="Hydantoin_racemase-like"/>
</dbReference>
<dbReference type="Gene3D" id="3.40.50.12500">
    <property type="match status" value="1"/>
</dbReference>
<organism evidence="2 3">
    <name type="scientific">Halobiforma nitratireducens JCM 10879</name>
    <dbReference type="NCBI Taxonomy" id="1227454"/>
    <lineage>
        <taxon>Archaea</taxon>
        <taxon>Methanobacteriati</taxon>
        <taxon>Methanobacteriota</taxon>
        <taxon>Stenosarchaea group</taxon>
        <taxon>Halobacteria</taxon>
        <taxon>Halobacteriales</taxon>
        <taxon>Natrialbaceae</taxon>
        <taxon>Halobiforma</taxon>
    </lineage>
</organism>
<keyword evidence="3" id="KW-1185">Reference proteome</keyword>
<dbReference type="AlphaFoldDB" id="M0MRV0"/>
<dbReference type="eggNOG" id="arCOG02006">
    <property type="taxonomic scope" value="Archaea"/>
</dbReference>
<dbReference type="RefSeq" id="WP_006670990.1">
    <property type="nucleotide sequence ID" value="NZ_AOMA01000002.1"/>
</dbReference>
<name>M0MRV0_9EURY</name>
<dbReference type="GO" id="GO:0047661">
    <property type="term" value="F:amino-acid racemase activity"/>
    <property type="evidence" value="ECO:0007669"/>
    <property type="project" value="InterPro"/>
</dbReference>
<evidence type="ECO:0000256" key="1">
    <source>
        <dbReference type="ARBA" id="ARBA00038414"/>
    </source>
</evidence>
<evidence type="ECO:0000313" key="3">
    <source>
        <dbReference type="Proteomes" id="UP000011607"/>
    </source>
</evidence>